<keyword evidence="12" id="KW-1185">Reference proteome</keyword>
<comment type="caution">
    <text evidence="10">Lacks conserved residue(s) required for the propagation of feature annotation.</text>
</comment>
<comment type="similarity">
    <text evidence="10">Belongs to the insect chemoreceptor superfamily. Heteromeric odorant receptor channel (TC 1.A.69) family.</text>
</comment>
<dbReference type="GO" id="GO:0005549">
    <property type="term" value="F:odorant binding"/>
    <property type="evidence" value="ECO:0007669"/>
    <property type="project" value="InterPro"/>
</dbReference>
<evidence type="ECO:0000256" key="5">
    <source>
        <dbReference type="ARBA" id="ARBA00022725"/>
    </source>
</evidence>
<dbReference type="Pfam" id="PF02949">
    <property type="entry name" value="7tm_6"/>
    <property type="match status" value="1"/>
</dbReference>
<evidence type="ECO:0000256" key="10">
    <source>
        <dbReference type="RuleBase" id="RU351113"/>
    </source>
</evidence>
<dbReference type="CTD" id="100463134"/>
<feature type="transmembrane region" description="Helical" evidence="10">
    <location>
        <begin position="264"/>
        <end position="283"/>
    </location>
</feature>
<organism evidence="11 12">
    <name type="scientific">Diachasma alloeum</name>
    <dbReference type="NCBI Taxonomy" id="454923"/>
    <lineage>
        <taxon>Eukaryota</taxon>
        <taxon>Metazoa</taxon>
        <taxon>Ecdysozoa</taxon>
        <taxon>Arthropoda</taxon>
        <taxon>Hexapoda</taxon>
        <taxon>Insecta</taxon>
        <taxon>Pterygota</taxon>
        <taxon>Neoptera</taxon>
        <taxon>Endopterygota</taxon>
        <taxon>Hymenoptera</taxon>
        <taxon>Apocrita</taxon>
        <taxon>Ichneumonoidea</taxon>
        <taxon>Braconidae</taxon>
        <taxon>Opiinae</taxon>
        <taxon>Diachasma</taxon>
    </lineage>
</organism>
<keyword evidence="4 10" id="KW-0812">Transmembrane</keyword>
<feature type="transmembrane region" description="Helical" evidence="10">
    <location>
        <begin position="68"/>
        <end position="87"/>
    </location>
</feature>
<evidence type="ECO:0000256" key="4">
    <source>
        <dbReference type="ARBA" id="ARBA00022692"/>
    </source>
</evidence>
<evidence type="ECO:0000256" key="1">
    <source>
        <dbReference type="ARBA" id="ARBA00004651"/>
    </source>
</evidence>
<dbReference type="GeneID" id="107036754"/>
<keyword evidence="3 10" id="KW-0716">Sensory transduction</keyword>
<dbReference type="GO" id="GO:0007165">
    <property type="term" value="P:signal transduction"/>
    <property type="evidence" value="ECO:0007669"/>
    <property type="project" value="UniProtKB-KW"/>
</dbReference>
<keyword evidence="8 10" id="KW-0675">Receptor</keyword>
<feature type="transmembrane region" description="Helical" evidence="10">
    <location>
        <begin position="41"/>
        <end position="62"/>
    </location>
</feature>
<evidence type="ECO:0000256" key="2">
    <source>
        <dbReference type="ARBA" id="ARBA00022475"/>
    </source>
</evidence>
<keyword evidence="2" id="KW-1003">Cell membrane</keyword>
<dbReference type="InterPro" id="IPR004117">
    <property type="entry name" value="7tm6_olfct_rcpt"/>
</dbReference>
<protein>
    <recommendedName>
        <fullName evidence="10">Odorant receptor</fullName>
    </recommendedName>
</protein>
<dbReference type="PANTHER" id="PTHR21137">
    <property type="entry name" value="ODORANT RECEPTOR"/>
    <property type="match status" value="1"/>
</dbReference>
<keyword evidence="9 10" id="KW-0807">Transducer</keyword>
<evidence type="ECO:0000256" key="6">
    <source>
        <dbReference type="ARBA" id="ARBA00022989"/>
    </source>
</evidence>
<keyword evidence="7 10" id="KW-0472">Membrane</keyword>
<dbReference type="KEGG" id="dam:107036754"/>
<dbReference type="GO" id="GO:0004984">
    <property type="term" value="F:olfactory receptor activity"/>
    <property type="evidence" value="ECO:0007669"/>
    <property type="project" value="InterPro"/>
</dbReference>
<sequence>MDMSSKVEFEKVKYLFDRISWPLGVLGIWPKNITSFGQLKLTIFLTYFAIHLSMQLLDLASIMGSLELVILNLTETAFQTMAIYRIIIIRFGQTTRRIIDSIEEDVAIENFQDPEELRILHQYSSVAEKFYRMGTRLAAITAVMYYVTPFQTYLVTRMMNGTAVLVNPYRIYHFIDLSPTERTAIVYACQFPMMYTGVSFVTSYGILLGFVMNVCGQLAILTHRVSIMKDDNSDPRAFFRRHTQRHIKIFVVAQWLNDAFHLALLYDLLATTVLIGLIVYQFLLNIDDADAFGVFGLATYILSMTILVYANCFMGECLNTECTALLNAYYECNWYEMSPFFKKALIICMETTQEPIRLTAGKFYVFSLESFAQIMKSSMVYVSMLRTMI</sequence>
<evidence type="ECO:0000313" key="12">
    <source>
        <dbReference type="Proteomes" id="UP000297026"/>
    </source>
</evidence>
<evidence type="ECO:0000313" key="11">
    <source>
        <dbReference type="EMBL" id="THK32974.1"/>
    </source>
</evidence>
<feature type="transmembrane region" description="Helical" evidence="10">
    <location>
        <begin position="137"/>
        <end position="155"/>
    </location>
</feature>
<name>A0A4E0RQC0_9HYME</name>
<accession>A0A4E0RQC0</accession>
<dbReference type="PANTHER" id="PTHR21137:SF35">
    <property type="entry name" value="ODORANT RECEPTOR 19A-RELATED"/>
    <property type="match status" value="1"/>
</dbReference>
<feature type="transmembrane region" description="Helical" evidence="10">
    <location>
        <begin position="289"/>
        <end position="310"/>
    </location>
</feature>
<dbReference type="GO" id="GO:0005886">
    <property type="term" value="C:plasma membrane"/>
    <property type="evidence" value="ECO:0007669"/>
    <property type="project" value="UniProtKB-SubCell"/>
</dbReference>
<evidence type="ECO:0000256" key="7">
    <source>
        <dbReference type="ARBA" id="ARBA00023136"/>
    </source>
</evidence>
<dbReference type="EMBL" id="ML158593">
    <property type="protein sequence ID" value="THK32974.1"/>
    <property type="molecule type" value="Genomic_DNA"/>
</dbReference>
<comment type="subcellular location">
    <subcellularLocation>
        <location evidence="1 10">Cell membrane</location>
        <topology evidence="1 10">Multi-pass membrane protein</topology>
    </subcellularLocation>
</comment>
<dbReference type="OrthoDB" id="8185860at2759"/>
<gene>
    <name evidence="11" type="primary">Or191</name>
    <name evidence="11" type="ORF">DALL_DALL000153</name>
</gene>
<evidence type="ECO:0000256" key="3">
    <source>
        <dbReference type="ARBA" id="ARBA00022606"/>
    </source>
</evidence>
<dbReference type="AlphaFoldDB" id="A0A4E0RQC0"/>
<proteinExistence type="inferred from homology"/>
<dbReference type="Proteomes" id="UP000297026">
    <property type="component" value="Unassembled WGS sequence"/>
</dbReference>
<evidence type="ECO:0000256" key="9">
    <source>
        <dbReference type="ARBA" id="ARBA00023224"/>
    </source>
</evidence>
<keyword evidence="5 10" id="KW-0552">Olfaction</keyword>
<feature type="transmembrane region" description="Helical" evidence="10">
    <location>
        <begin position="201"/>
        <end position="221"/>
    </location>
</feature>
<reference evidence="11" key="1">
    <citation type="submission" date="2019-02" db="EMBL/GenBank/DDBJ databases">
        <title>Genome of the parasitoid wasp Diachasma alloeum, an emerging model for ecological speciation and transitions to asexual reproduction.</title>
        <authorList>
            <person name="Robertson H.M."/>
            <person name="Walden K.K."/>
            <person name="Tvedte E.S."/>
            <person name="Hood G.R."/>
            <person name="Feder J.L."/>
            <person name="Forbes A.A."/>
            <person name="Logsdon J.M."/>
            <person name="Mcelroy K.E."/>
        </authorList>
    </citation>
    <scope>NUCLEOTIDE SEQUENCE [LARGE SCALE GENOMIC DNA]</scope>
    <source>
        <strain evidence="11">Michigan</strain>
    </source>
</reference>
<keyword evidence="6 10" id="KW-1133">Transmembrane helix</keyword>
<evidence type="ECO:0000256" key="8">
    <source>
        <dbReference type="ARBA" id="ARBA00023170"/>
    </source>
</evidence>